<keyword evidence="3" id="KW-1185">Reference proteome</keyword>
<feature type="region of interest" description="Disordered" evidence="1">
    <location>
        <begin position="116"/>
        <end position="148"/>
    </location>
</feature>
<dbReference type="AlphaFoldDB" id="A0A165WJA3"/>
<feature type="compositionally biased region" description="Low complexity" evidence="1">
    <location>
        <begin position="134"/>
        <end position="147"/>
    </location>
</feature>
<protein>
    <submittedName>
        <fullName evidence="2">Uncharacterized protein</fullName>
    </submittedName>
</protein>
<name>A0A165WJA3_9AGAM</name>
<reference evidence="2 3" key="1">
    <citation type="journal article" date="2016" name="Mol. Biol. Evol.">
        <title>Comparative Genomics of Early-Diverging Mushroom-Forming Fungi Provides Insights into the Origins of Lignocellulose Decay Capabilities.</title>
        <authorList>
            <person name="Nagy L.G."/>
            <person name="Riley R."/>
            <person name="Tritt A."/>
            <person name="Adam C."/>
            <person name="Daum C."/>
            <person name="Floudas D."/>
            <person name="Sun H."/>
            <person name="Yadav J.S."/>
            <person name="Pangilinan J."/>
            <person name="Larsson K.H."/>
            <person name="Matsuura K."/>
            <person name="Barry K."/>
            <person name="Labutti K."/>
            <person name="Kuo R."/>
            <person name="Ohm R.A."/>
            <person name="Bhattacharya S.S."/>
            <person name="Shirouzu T."/>
            <person name="Yoshinaga Y."/>
            <person name="Martin F.M."/>
            <person name="Grigoriev I.V."/>
            <person name="Hibbett D.S."/>
        </authorList>
    </citation>
    <scope>NUCLEOTIDE SEQUENCE [LARGE SCALE GENOMIC DNA]</scope>
    <source>
        <strain evidence="2 3">HHB10207 ss-3</strain>
    </source>
</reference>
<feature type="region of interest" description="Disordered" evidence="1">
    <location>
        <begin position="1"/>
        <end position="27"/>
    </location>
</feature>
<dbReference type="EMBL" id="KV428725">
    <property type="protein sequence ID" value="KZT31222.1"/>
    <property type="molecule type" value="Genomic_DNA"/>
</dbReference>
<feature type="compositionally biased region" description="Polar residues" evidence="1">
    <location>
        <begin position="117"/>
        <end position="128"/>
    </location>
</feature>
<accession>A0A165WJA3</accession>
<dbReference type="STRING" id="1314776.A0A165WJA3"/>
<evidence type="ECO:0000256" key="1">
    <source>
        <dbReference type="SAM" id="MobiDB-lite"/>
    </source>
</evidence>
<evidence type="ECO:0000313" key="3">
    <source>
        <dbReference type="Proteomes" id="UP000076798"/>
    </source>
</evidence>
<gene>
    <name evidence="2" type="ORF">SISSUDRAFT_1067952</name>
</gene>
<proteinExistence type="predicted"/>
<dbReference type="Proteomes" id="UP000076798">
    <property type="component" value="Unassembled WGS sequence"/>
</dbReference>
<feature type="compositionally biased region" description="Polar residues" evidence="1">
    <location>
        <begin position="1"/>
        <end position="15"/>
    </location>
</feature>
<organism evidence="2 3">
    <name type="scientific">Sistotremastrum suecicum HHB10207 ss-3</name>
    <dbReference type="NCBI Taxonomy" id="1314776"/>
    <lineage>
        <taxon>Eukaryota</taxon>
        <taxon>Fungi</taxon>
        <taxon>Dikarya</taxon>
        <taxon>Basidiomycota</taxon>
        <taxon>Agaricomycotina</taxon>
        <taxon>Agaricomycetes</taxon>
        <taxon>Sistotremastrales</taxon>
        <taxon>Sistotremastraceae</taxon>
        <taxon>Sistotremastrum</taxon>
    </lineage>
</organism>
<evidence type="ECO:0000313" key="2">
    <source>
        <dbReference type="EMBL" id="KZT31222.1"/>
    </source>
</evidence>
<sequence length="321" mass="34849">MKVPPTSNQLISVSLSHPRDPSVMAETEGDDLPPLTLCYDEEDADNLSCGGDYEGKKTRGRCIKCKKGSKLQRGTPEFERLMAMPQCECCGFVHSGMVGTICGSCKKRLGAHHPVTIGTQPSQLSGSQLPGLEPSSTPAPSATPISTNINEDPLLARRRELINKNTGRTAPAANPAVQALNATQAPTPSSLTHGSQRETMRVCILAMVGKTEGPGLSRSNRKEELSTPMHVIVSMYLKTVNVHWEREYQSALLLSETSLRIWGNLEPEPGWESQTLGEFIAAHKRGAMAEHFSTRAPKWPSVSVPRSSCRDRWQPAVATGP</sequence>